<dbReference type="GO" id="GO:0005737">
    <property type="term" value="C:cytoplasm"/>
    <property type="evidence" value="ECO:0007669"/>
    <property type="project" value="InterPro"/>
</dbReference>
<feature type="modified residue" description="Phosphohistidine; by HPr" evidence="1">
    <location>
        <position position="41"/>
    </location>
</feature>
<evidence type="ECO:0000313" key="4">
    <source>
        <dbReference type="Proteomes" id="UP000462760"/>
    </source>
</evidence>
<protein>
    <submittedName>
        <fullName evidence="2">PTS glucitol/sorbitol transporter subunit IIA</fullName>
    </submittedName>
    <submittedName>
        <fullName evidence="3">PTS sorbitol transporter subunit IIA</fullName>
    </submittedName>
</protein>
<dbReference type="Proteomes" id="UP001108123">
    <property type="component" value="Unassembled WGS sequence"/>
</dbReference>
<reference evidence="2" key="2">
    <citation type="submission" date="2022-01" db="EMBL/GenBank/DDBJ databases">
        <title>Collection of gut derived symbiotic bacterial strains cultured from healthy donors.</title>
        <authorList>
            <person name="Lin H."/>
            <person name="Kohout C."/>
            <person name="Waligurski E."/>
            <person name="Pamer E.G."/>
        </authorList>
    </citation>
    <scope>NUCLEOTIDE SEQUENCE</scope>
    <source>
        <strain evidence="2">MSK.14.39</strain>
    </source>
</reference>
<dbReference type="PANTHER" id="PTHR40398">
    <property type="entry name" value="PTS SYSTEM GLUCITOL/SORBITOL-SPECIFIC EIIA COMPONENT"/>
    <property type="match status" value="1"/>
</dbReference>
<dbReference type="GO" id="GO:0009401">
    <property type="term" value="P:phosphoenolpyruvate-dependent sugar phosphotransferase system"/>
    <property type="evidence" value="ECO:0007669"/>
    <property type="project" value="InterPro"/>
</dbReference>
<dbReference type="OrthoDB" id="5113885at2"/>
<dbReference type="AlphaFoldDB" id="A0A844FEL7"/>
<proteinExistence type="predicted"/>
<dbReference type="EMBL" id="VULR01000001">
    <property type="protein sequence ID" value="MSS42428.1"/>
    <property type="molecule type" value="Genomic_DNA"/>
</dbReference>
<gene>
    <name evidence="3" type="ORF">FYJ27_01570</name>
    <name evidence="2" type="ORF">L0P62_09440</name>
</gene>
<dbReference type="InterPro" id="IPR004716">
    <property type="entry name" value="PTS_IIA_glucitol/sorbitol-sp"/>
</dbReference>
<dbReference type="PANTHER" id="PTHR40398:SF1">
    <property type="entry name" value="PTS SYSTEM GLUCITOL_SORBITOL-SPECIFIC EIIA COMPONENT"/>
    <property type="match status" value="1"/>
</dbReference>
<comment type="caution">
    <text evidence="3">The sequence shown here is derived from an EMBL/GenBank/DDBJ whole genome shotgun (WGS) entry which is preliminary data.</text>
</comment>
<evidence type="ECO:0000313" key="5">
    <source>
        <dbReference type="Proteomes" id="UP001108123"/>
    </source>
</evidence>
<dbReference type="EMBL" id="JAKNID010000044">
    <property type="protein sequence ID" value="MCG4565671.1"/>
    <property type="molecule type" value="Genomic_DNA"/>
</dbReference>
<dbReference type="PROSITE" id="PS51097">
    <property type="entry name" value="PTS_EIIA_TYPE_5"/>
    <property type="match status" value="1"/>
</dbReference>
<evidence type="ECO:0000313" key="3">
    <source>
        <dbReference type="EMBL" id="MSS42428.1"/>
    </source>
</evidence>
<dbReference type="Proteomes" id="UP000462760">
    <property type="component" value="Unassembled WGS sequence"/>
</dbReference>
<dbReference type="Gene3D" id="2.40.33.40">
    <property type="entry name" value="Phosphotransferase system, glucitol/sorbitol-specific IIA component"/>
    <property type="match status" value="1"/>
</dbReference>
<dbReference type="SUPFAM" id="SSF141530">
    <property type="entry name" value="PTSIIA/GutA-like"/>
    <property type="match status" value="1"/>
</dbReference>
<dbReference type="GO" id="GO:0016301">
    <property type="term" value="F:kinase activity"/>
    <property type="evidence" value="ECO:0007669"/>
    <property type="project" value="TreeGrafter"/>
</dbReference>
<accession>A0A844FEL7</accession>
<sequence length="117" mass="12986">MKFSGKIVKLGDMVEEFIKERMIIIFNEDAPDELAEISAIHNSNILKEDVKVGDTVLIGNLKYEVVAVGDGANKTLKELGHCTFKFKDSNIADLPGVINLKGDDLKELQIGYEISIY</sequence>
<reference evidence="3 4" key="1">
    <citation type="submission" date="2019-08" db="EMBL/GenBank/DDBJ databases">
        <title>In-depth cultivation of the pig gut microbiome towards novel bacterial diversity and tailored functional studies.</title>
        <authorList>
            <person name="Wylensek D."/>
            <person name="Hitch T.C.A."/>
            <person name="Clavel T."/>
        </authorList>
    </citation>
    <scope>NUCLEOTIDE SEQUENCE [LARGE SCALE GENOMIC DNA]</scope>
    <source>
        <strain evidence="3 4">Med78-601-WT-4W-RMD-3</strain>
    </source>
</reference>
<evidence type="ECO:0000313" key="2">
    <source>
        <dbReference type="EMBL" id="MCG4565671.1"/>
    </source>
</evidence>
<keyword evidence="5" id="KW-1185">Reference proteome</keyword>
<evidence type="ECO:0000256" key="1">
    <source>
        <dbReference type="PROSITE-ProRule" id="PRU00420"/>
    </source>
</evidence>
<organism evidence="3 4">
    <name type="scientific">Anaerosalibacter bizertensis</name>
    <dbReference type="NCBI Taxonomy" id="932217"/>
    <lineage>
        <taxon>Bacteria</taxon>
        <taxon>Bacillati</taxon>
        <taxon>Bacillota</taxon>
        <taxon>Tissierellia</taxon>
        <taxon>Tissierellales</taxon>
        <taxon>Sporanaerobacteraceae</taxon>
        <taxon>Anaerosalibacter</taxon>
    </lineage>
</organism>
<dbReference type="InterPro" id="IPR036665">
    <property type="entry name" value="PTS_IIA_glucitol/sorbitol_sf"/>
</dbReference>
<dbReference type="GO" id="GO:0008982">
    <property type="term" value="F:protein-N(PI)-phosphohistidine-sugar phosphotransferase activity"/>
    <property type="evidence" value="ECO:0007669"/>
    <property type="project" value="InterPro"/>
</dbReference>
<name>A0A844FEL7_9FIRM</name>
<dbReference type="Pfam" id="PF03829">
    <property type="entry name" value="PTSIIA_gutA"/>
    <property type="match status" value="1"/>
</dbReference>
<dbReference type="RefSeq" id="WP_154482054.1">
    <property type="nucleotide sequence ID" value="NZ_JAHLOA010000006.1"/>
</dbReference>